<reference evidence="2" key="1">
    <citation type="submission" date="2014-09" db="EMBL/GenBank/DDBJ databases">
        <authorList>
            <person name="Magalhaes I.L.F."/>
            <person name="Oliveira U."/>
            <person name="Santos F.R."/>
            <person name="Vidigal T.H.D.A."/>
            <person name="Brescovit A.D."/>
            <person name="Santos A.J."/>
        </authorList>
    </citation>
    <scope>NUCLEOTIDE SEQUENCE</scope>
    <source>
        <tissue evidence="2">Shoot tissue taken approximately 20 cm above the soil surface</tissue>
    </source>
</reference>
<feature type="compositionally biased region" description="Pro residues" evidence="1">
    <location>
        <begin position="48"/>
        <end position="63"/>
    </location>
</feature>
<sequence>MRKPGKATLLQISIMPRSLALNPAGGWRRSSPCALDRASRSPARRRPPLPAAAPAPWPTPTRAPPGSARPTRSPSRTP</sequence>
<proteinExistence type="predicted"/>
<accession>A0A0A8XZJ8</accession>
<name>A0A0A8XZJ8_ARUDO</name>
<dbReference type="AlphaFoldDB" id="A0A0A8XZJ8"/>
<organism evidence="2">
    <name type="scientific">Arundo donax</name>
    <name type="common">Giant reed</name>
    <name type="synonym">Donax arundinaceus</name>
    <dbReference type="NCBI Taxonomy" id="35708"/>
    <lineage>
        <taxon>Eukaryota</taxon>
        <taxon>Viridiplantae</taxon>
        <taxon>Streptophyta</taxon>
        <taxon>Embryophyta</taxon>
        <taxon>Tracheophyta</taxon>
        <taxon>Spermatophyta</taxon>
        <taxon>Magnoliopsida</taxon>
        <taxon>Liliopsida</taxon>
        <taxon>Poales</taxon>
        <taxon>Poaceae</taxon>
        <taxon>PACMAD clade</taxon>
        <taxon>Arundinoideae</taxon>
        <taxon>Arundineae</taxon>
        <taxon>Arundo</taxon>
    </lineage>
</organism>
<evidence type="ECO:0000256" key="1">
    <source>
        <dbReference type="SAM" id="MobiDB-lite"/>
    </source>
</evidence>
<reference evidence="2" key="2">
    <citation type="journal article" date="2015" name="Data Brief">
        <title>Shoot transcriptome of the giant reed, Arundo donax.</title>
        <authorList>
            <person name="Barrero R.A."/>
            <person name="Guerrero F.D."/>
            <person name="Moolhuijzen P."/>
            <person name="Goolsby J.A."/>
            <person name="Tidwell J."/>
            <person name="Bellgard S.E."/>
            <person name="Bellgard M.I."/>
        </authorList>
    </citation>
    <scope>NUCLEOTIDE SEQUENCE</scope>
    <source>
        <tissue evidence="2">Shoot tissue taken approximately 20 cm above the soil surface</tissue>
    </source>
</reference>
<evidence type="ECO:0000313" key="2">
    <source>
        <dbReference type="EMBL" id="JAD18178.1"/>
    </source>
</evidence>
<feature type="region of interest" description="Disordered" evidence="1">
    <location>
        <begin position="21"/>
        <end position="78"/>
    </location>
</feature>
<protein>
    <submittedName>
        <fullName evidence="2">Uncharacterized protein</fullName>
    </submittedName>
</protein>
<dbReference type="EMBL" id="GBRH01279717">
    <property type="protein sequence ID" value="JAD18178.1"/>
    <property type="molecule type" value="Transcribed_RNA"/>
</dbReference>